<evidence type="ECO:0000313" key="2">
    <source>
        <dbReference type="Proteomes" id="UP000478052"/>
    </source>
</evidence>
<sequence length="98" mass="10648">MKFHSLRILVGFSFCSGKSSNFRFLLLINNSSSCNKISSSNAVSKSTSGCNGALDDILICEVGDFILFNSKSSFSDSCEYSLSSKESLGECEISRHLI</sequence>
<dbReference type="EMBL" id="VUJU01010083">
    <property type="protein sequence ID" value="KAF0715940.1"/>
    <property type="molecule type" value="Genomic_DNA"/>
</dbReference>
<feature type="non-terminal residue" evidence="1">
    <location>
        <position position="98"/>
    </location>
</feature>
<accession>A0A6G0VZF3</accession>
<evidence type="ECO:0000313" key="1">
    <source>
        <dbReference type="EMBL" id="KAF0715940.1"/>
    </source>
</evidence>
<dbReference type="Proteomes" id="UP000478052">
    <property type="component" value="Unassembled WGS sequence"/>
</dbReference>
<dbReference type="AlphaFoldDB" id="A0A6G0VZF3"/>
<dbReference type="OrthoDB" id="10610674at2759"/>
<proteinExistence type="predicted"/>
<keyword evidence="2" id="KW-1185">Reference proteome</keyword>
<reference evidence="1 2" key="1">
    <citation type="submission" date="2019-08" db="EMBL/GenBank/DDBJ databases">
        <title>Whole genome of Aphis craccivora.</title>
        <authorList>
            <person name="Voronova N.V."/>
            <person name="Shulinski R.S."/>
            <person name="Bandarenka Y.V."/>
            <person name="Zhorov D.G."/>
            <person name="Warner D."/>
        </authorList>
    </citation>
    <scope>NUCLEOTIDE SEQUENCE [LARGE SCALE GENOMIC DNA]</scope>
    <source>
        <strain evidence="1">180601</strain>
        <tissue evidence="1">Whole Body</tissue>
    </source>
</reference>
<organism evidence="1 2">
    <name type="scientific">Aphis craccivora</name>
    <name type="common">Cowpea aphid</name>
    <dbReference type="NCBI Taxonomy" id="307492"/>
    <lineage>
        <taxon>Eukaryota</taxon>
        <taxon>Metazoa</taxon>
        <taxon>Ecdysozoa</taxon>
        <taxon>Arthropoda</taxon>
        <taxon>Hexapoda</taxon>
        <taxon>Insecta</taxon>
        <taxon>Pterygota</taxon>
        <taxon>Neoptera</taxon>
        <taxon>Paraneoptera</taxon>
        <taxon>Hemiptera</taxon>
        <taxon>Sternorrhyncha</taxon>
        <taxon>Aphidomorpha</taxon>
        <taxon>Aphidoidea</taxon>
        <taxon>Aphididae</taxon>
        <taxon>Aphidini</taxon>
        <taxon>Aphis</taxon>
        <taxon>Aphis</taxon>
    </lineage>
</organism>
<name>A0A6G0VZF3_APHCR</name>
<gene>
    <name evidence="1" type="ORF">FWK35_00032546</name>
</gene>
<comment type="caution">
    <text evidence="1">The sequence shown here is derived from an EMBL/GenBank/DDBJ whole genome shotgun (WGS) entry which is preliminary data.</text>
</comment>
<protein>
    <submittedName>
        <fullName evidence="1">Uncharacterized protein</fullName>
    </submittedName>
</protein>